<keyword evidence="3 6" id="KW-0731">Sigma factor</keyword>
<dbReference type="InterPro" id="IPR036388">
    <property type="entry name" value="WH-like_DNA-bd_sf"/>
</dbReference>
<feature type="domain" description="RNA polymerase sigma-70 region 4" evidence="8">
    <location>
        <begin position="131"/>
        <end position="179"/>
    </location>
</feature>
<protein>
    <recommendedName>
        <fullName evidence="6">RNA polymerase sigma factor</fullName>
    </recommendedName>
</protein>
<evidence type="ECO:0000256" key="6">
    <source>
        <dbReference type="RuleBase" id="RU000716"/>
    </source>
</evidence>
<dbReference type="SUPFAM" id="SSF88946">
    <property type="entry name" value="Sigma2 domain of RNA polymerase sigma factors"/>
    <property type="match status" value="1"/>
</dbReference>
<evidence type="ECO:0000259" key="7">
    <source>
        <dbReference type="Pfam" id="PF04542"/>
    </source>
</evidence>
<accession>A0A932GPS5</accession>
<dbReference type="PROSITE" id="PS01063">
    <property type="entry name" value="SIGMA70_ECF"/>
    <property type="match status" value="1"/>
</dbReference>
<dbReference type="InterPro" id="IPR013324">
    <property type="entry name" value="RNA_pol_sigma_r3/r4-like"/>
</dbReference>
<keyword evidence="4 6" id="KW-0238">DNA-binding</keyword>
<dbReference type="GO" id="GO:0016987">
    <property type="term" value="F:sigma factor activity"/>
    <property type="evidence" value="ECO:0007669"/>
    <property type="project" value="UniProtKB-KW"/>
</dbReference>
<dbReference type="CDD" id="cd06171">
    <property type="entry name" value="Sigma70_r4"/>
    <property type="match status" value="1"/>
</dbReference>
<dbReference type="InterPro" id="IPR014284">
    <property type="entry name" value="RNA_pol_sigma-70_dom"/>
</dbReference>
<dbReference type="InterPro" id="IPR007627">
    <property type="entry name" value="RNA_pol_sigma70_r2"/>
</dbReference>
<reference evidence="9" key="1">
    <citation type="submission" date="2020-07" db="EMBL/GenBank/DDBJ databases">
        <title>Huge and variable diversity of episymbiotic CPR bacteria and DPANN archaea in groundwater ecosystems.</title>
        <authorList>
            <person name="He C.Y."/>
            <person name="Keren R."/>
            <person name="Whittaker M."/>
            <person name="Farag I.F."/>
            <person name="Doudna J."/>
            <person name="Cate J.H.D."/>
            <person name="Banfield J.F."/>
        </authorList>
    </citation>
    <scope>NUCLEOTIDE SEQUENCE</scope>
    <source>
        <strain evidence="9">NC_groundwater_717_Ag_S-0.2um_59_8</strain>
    </source>
</reference>
<evidence type="ECO:0000313" key="10">
    <source>
        <dbReference type="Proteomes" id="UP000741360"/>
    </source>
</evidence>
<evidence type="ECO:0000256" key="3">
    <source>
        <dbReference type="ARBA" id="ARBA00023082"/>
    </source>
</evidence>
<dbReference type="InterPro" id="IPR039425">
    <property type="entry name" value="RNA_pol_sigma-70-like"/>
</dbReference>
<organism evidence="9 10">
    <name type="scientific">Tectimicrobiota bacterium</name>
    <dbReference type="NCBI Taxonomy" id="2528274"/>
    <lineage>
        <taxon>Bacteria</taxon>
        <taxon>Pseudomonadati</taxon>
        <taxon>Nitrospinota/Tectimicrobiota group</taxon>
        <taxon>Candidatus Tectimicrobiota</taxon>
    </lineage>
</organism>
<evidence type="ECO:0000256" key="5">
    <source>
        <dbReference type="ARBA" id="ARBA00023163"/>
    </source>
</evidence>
<dbReference type="Proteomes" id="UP000741360">
    <property type="component" value="Unassembled WGS sequence"/>
</dbReference>
<dbReference type="NCBIfam" id="TIGR02937">
    <property type="entry name" value="sigma70-ECF"/>
    <property type="match status" value="1"/>
</dbReference>
<gene>
    <name evidence="9" type="ORF">HYY65_07920</name>
</gene>
<evidence type="ECO:0000313" key="9">
    <source>
        <dbReference type="EMBL" id="MBI3014967.1"/>
    </source>
</evidence>
<proteinExistence type="inferred from homology"/>
<evidence type="ECO:0000259" key="8">
    <source>
        <dbReference type="Pfam" id="PF04545"/>
    </source>
</evidence>
<dbReference type="InterPro" id="IPR000838">
    <property type="entry name" value="RNA_pol_sigma70_ECF_CS"/>
</dbReference>
<feature type="domain" description="RNA polymerase sigma-70 region 2" evidence="7">
    <location>
        <begin position="27"/>
        <end position="95"/>
    </location>
</feature>
<comment type="caution">
    <text evidence="9">The sequence shown here is derived from an EMBL/GenBank/DDBJ whole genome shotgun (WGS) entry which is preliminary data.</text>
</comment>
<dbReference type="GO" id="GO:0006352">
    <property type="term" value="P:DNA-templated transcription initiation"/>
    <property type="evidence" value="ECO:0007669"/>
    <property type="project" value="InterPro"/>
</dbReference>
<keyword evidence="5 6" id="KW-0804">Transcription</keyword>
<dbReference type="SUPFAM" id="SSF88659">
    <property type="entry name" value="Sigma3 and sigma4 domains of RNA polymerase sigma factors"/>
    <property type="match status" value="1"/>
</dbReference>
<dbReference type="PANTHER" id="PTHR43133:SF62">
    <property type="entry name" value="RNA POLYMERASE SIGMA FACTOR SIGZ"/>
    <property type="match status" value="1"/>
</dbReference>
<evidence type="ECO:0000256" key="2">
    <source>
        <dbReference type="ARBA" id="ARBA00023015"/>
    </source>
</evidence>
<dbReference type="InterPro" id="IPR013325">
    <property type="entry name" value="RNA_pol_sigma_r2"/>
</dbReference>
<dbReference type="Gene3D" id="1.10.1740.10">
    <property type="match status" value="1"/>
</dbReference>
<dbReference type="Pfam" id="PF04545">
    <property type="entry name" value="Sigma70_r4"/>
    <property type="match status" value="1"/>
</dbReference>
<sequence>MSADLKDDPVQLIQQVAGGDREAFGRLYDRYASLVFTFAVRLLNRPSEAEDLLQEVFLQVWRQARTYRQDRGSPEAWITMITRSRAIDKLRSIRRIEKSLTSLENAPGVKSGGTVETVSEESELNLTVRGALAELPEVQRRVLELAYFEGLTQSDIAARLGEPLGTVKTRMRAGLERLRGFLGAKAKGELS</sequence>
<dbReference type="PANTHER" id="PTHR43133">
    <property type="entry name" value="RNA POLYMERASE ECF-TYPE SIGMA FACTO"/>
    <property type="match status" value="1"/>
</dbReference>
<evidence type="ECO:0000256" key="4">
    <source>
        <dbReference type="ARBA" id="ARBA00023125"/>
    </source>
</evidence>
<dbReference type="AlphaFoldDB" id="A0A932GPS5"/>
<dbReference type="Gene3D" id="1.10.10.10">
    <property type="entry name" value="Winged helix-like DNA-binding domain superfamily/Winged helix DNA-binding domain"/>
    <property type="match status" value="1"/>
</dbReference>
<dbReference type="GO" id="GO:0003677">
    <property type="term" value="F:DNA binding"/>
    <property type="evidence" value="ECO:0007669"/>
    <property type="project" value="UniProtKB-KW"/>
</dbReference>
<evidence type="ECO:0000256" key="1">
    <source>
        <dbReference type="ARBA" id="ARBA00010641"/>
    </source>
</evidence>
<dbReference type="EMBL" id="JACPSX010000149">
    <property type="protein sequence ID" value="MBI3014967.1"/>
    <property type="molecule type" value="Genomic_DNA"/>
</dbReference>
<dbReference type="InterPro" id="IPR007630">
    <property type="entry name" value="RNA_pol_sigma70_r4"/>
</dbReference>
<keyword evidence="2 6" id="KW-0805">Transcription regulation</keyword>
<comment type="similarity">
    <text evidence="1 6">Belongs to the sigma-70 factor family. ECF subfamily.</text>
</comment>
<name>A0A932GPS5_UNCTE</name>
<dbReference type="Pfam" id="PF04542">
    <property type="entry name" value="Sigma70_r2"/>
    <property type="match status" value="1"/>
</dbReference>